<protein>
    <recommendedName>
        <fullName evidence="2">Glycosyl transferase family 1 domain-containing protein</fullName>
    </recommendedName>
</protein>
<reference evidence="3 4" key="1">
    <citation type="journal article" date="2021" name="Microbiol. Spectr.">
        <title>A Single Bacterium Capable of Oxidation and Reduction of Iron at Circumneutral pH.</title>
        <authorList>
            <person name="Kato S."/>
            <person name="Ohkuma M."/>
        </authorList>
    </citation>
    <scope>NUCLEOTIDE SEQUENCE [LARGE SCALE GENOMIC DNA]</scope>
    <source>
        <strain evidence="3 4">MIZ03</strain>
    </source>
</reference>
<keyword evidence="1" id="KW-0808">Transferase</keyword>
<dbReference type="SUPFAM" id="SSF53756">
    <property type="entry name" value="UDP-Glycosyltransferase/glycogen phosphorylase"/>
    <property type="match status" value="1"/>
</dbReference>
<proteinExistence type="predicted"/>
<feature type="domain" description="Glycosyl transferase family 1" evidence="2">
    <location>
        <begin position="172"/>
        <end position="337"/>
    </location>
</feature>
<dbReference type="CDD" id="cd03801">
    <property type="entry name" value="GT4_PimA-like"/>
    <property type="match status" value="1"/>
</dbReference>
<dbReference type="EMBL" id="AP024238">
    <property type="protein sequence ID" value="BCO27345.1"/>
    <property type="molecule type" value="Genomic_DNA"/>
</dbReference>
<dbReference type="Pfam" id="PF00534">
    <property type="entry name" value="Glycos_transf_1"/>
    <property type="match status" value="1"/>
</dbReference>
<dbReference type="PANTHER" id="PTHR46401">
    <property type="entry name" value="GLYCOSYLTRANSFERASE WBBK-RELATED"/>
    <property type="match status" value="1"/>
</dbReference>
<evidence type="ECO:0000313" key="4">
    <source>
        <dbReference type="Proteomes" id="UP000824366"/>
    </source>
</evidence>
<evidence type="ECO:0000259" key="2">
    <source>
        <dbReference type="Pfam" id="PF00534"/>
    </source>
</evidence>
<evidence type="ECO:0000313" key="3">
    <source>
        <dbReference type="EMBL" id="BCO27345.1"/>
    </source>
</evidence>
<dbReference type="InterPro" id="IPR001296">
    <property type="entry name" value="Glyco_trans_1"/>
</dbReference>
<accession>A0ABM7MM31</accession>
<organism evidence="3 4">
    <name type="scientific">Rhodoferax lithotrophicus</name>
    <dbReference type="NCBI Taxonomy" id="2798804"/>
    <lineage>
        <taxon>Bacteria</taxon>
        <taxon>Pseudomonadati</taxon>
        <taxon>Pseudomonadota</taxon>
        <taxon>Betaproteobacteria</taxon>
        <taxon>Burkholderiales</taxon>
        <taxon>Comamonadaceae</taxon>
        <taxon>Rhodoferax</taxon>
    </lineage>
</organism>
<dbReference type="Gene3D" id="3.40.50.2000">
    <property type="entry name" value="Glycogen Phosphorylase B"/>
    <property type="match status" value="2"/>
</dbReference>
<evidence type="ECO:0000256" key="1">
    <source>
        <dbReference type="ARBA" id="ARBA00022679"/>
    </source>
</evidence>
<name>A0ABM7MM31_9BURK</name>
<dbReference type="PANTHER" id="PTHR46401:SF2">
    <property type="entry name" value="GLYCOSYLTRANSFERASE WBBK-RELATED"/>
    <property type="match status" value="1"/>
</dbReference>
<dbReference type="Proteomes" id="UP000824366">
    <property type="component" value="Chromosome"/>
</dbReference>
<gene>
    <name evidence="3" type="ORF">MIZ03_2233</name>
</gene>
<sequence length="369" mass="42589">MMFDALVDFLVANNFTVGVIDLTSEYTNIKIGKFSLIRTLEYLKIIIGSINKFIKYRGGLLYINTAQTKAGFLRDLFFVNLAWLFRYRILMQQFGSNFGNFYSELSPWFKYLVRTNFNKGHFIIVEGEFTKCQFSMLYNYQNKVVSVSNGLPERNLLITNKGKIYNPNHTFNLIYLSYMIESKGYWDVLKALNILVNTYNMNVHCVFAGSFKNSVDAVLHINELEAEEAFKLYILKNNLQNHVTYYAGLMGNAKAQAFLKANIFLLPTYFKFEGQPVSVLEAMAYGAVPVVTNYRMIPNMVTPEVGLFVDPRSPDQIAEKVLFLIKNPKTYATYSQASVDRFLEKYTLDSYSKNILNLIKMTLKEQNFE</sequence>
<keyword evidence="4" id="KW-1185">Reference proteome</keyword>